<comment type="caution">
    <text evidence="3">The sequence shown here is derived from an EMBL/GenBank/DDBJ whole genome shotgun (WGS) entry which is preliminary data.</text>
</comment>
<evidence type="ECO:0000313" key="4">
    <source>
        <dbReference type="Proteomes" id="UP000648239"/>
    </source>
</evidence>
<evidence type="ECO:0000313" key="3">
    <source>
        <dbReference type="EMBL" id="MBD3866984.1"/>
    </source>
</evidence>
<evidence type="ECO:0000256" key="2">
    <source>
        <dbReference type="SAM" id="SignalP"/>
    </source>
</evidence>
<dbReference type="InterPro" id="IPR051829">
    <property type="entry name" value="Multiheme_Cytochr_ET"/>
</dbReference>
<gene>
    <name evidence="3" type="ORF">IFK94_02575</name>
</gene>
<reference evidence="3 4" key="1">
    <citation type="submission" date="2020-08" db="EMBL/GenBank/DDBJ databases">
        <title>Acidobacteriota in marine sediments use diverse sulfur dissimilation pathways.</title>
        <authorList>
            <person name="Wasmund K."/>
        </authorList>
    </citation>
    <scope>NUCLEOTIDE SEQUENCE [LARGE SCALE GENOMIC DNA]</scope>
    <source>
        <strain evidence="3">MAG AM4</strain>
    </source>
</reference>
<organism evidence="3 4">
    <name type="scientific">Candidatus Polarisedimenticola svalbardensis</name>
    <dbReference type="NCBI Taxonomy" id="2886004"/>
    <lineage>
        <taxon>Bacteria</taxon>
        <taxon>Pseudomonadati</taxon>
        <taxon>Acidobacteriota</taxon>
        <taxon>Candidatus Polarisedimenticolia</taxon>
        <taxon>Candidatus Polarisedimenticolales</taxon>
        <taxon>Candidatus Polarisedimenticolaceae</taxon>
        <taxon>Candidatus Polarisedimenticola</taxon>
    </lineage>
</organism>
<sequence length="344" mass="35983">MNRTAALMLILLAGLLASPATAFHDGGVGACNGCHVTHTVDGSPVISTFLLIGENSTDTCLRCHGITAGNSWGMDVLAPGPLYGGGPFIFLTEDNLNDGPGSSLIISGDHAGHNVVSPLMGTGTDINNPTAPGGTYPSSYMTCTSCHDPHGQGNHFRFLYGSDFPLSRSGGYEFNYTRPAIVADGISIFGPPESDTNHTAYRSGAAAWCGNCHSRIHRGSDATFRHIEDRSLGSTTREYNSYLGTGDDSGTGVDAYSVLVPYEDLSSPGTGNTGPANNTSRVMCLSCHRAHASSAPYAGRWDFNILTWADEGMLSGSYAIPNPYPLVGPAQAQLCEKCHGTGGP</sequence>
<keyword evidence="1 2" id="KW-0732">Signal</keyword>
<evidence type="ECO:0000256" key="1">
    <source>
        <dbReference type="ARBA" id="ARBA00022729"/>
    </source>
</evidence>
<dbReference type="InterPro" id="IPR036280">
    <property type="entry name" value="Multihaem_cyt_sf"/>
</dbReference>
<feature type="chain" id="PRO_5035251109" description="Doubled CXXCH motif domain-containing protein" evidence="2">
    <location>
        <begin position="23"/>
        <end position="344"/>
    </location>
</feature>
<dbReference type="PANTHER" id="PTHR35038:SF6">
    <property type="entry name" value="SURFACE LOCALIZED DECAHEME CYTOCHROME C LIPOPROTEIN"/>
    <property type="match status" value="1"/>
</dbReference>
<name>A0A8J6XZ04_9BACT</name>
<dbReference type="EMBL" id="JACXWD010000004">
    <property type="protein sequence ID" value="MBD3866984.1"/>
    <property type="molecule type" value="Genomic_DNA"/>
</dbReference>
<evidence type="ECO:0008006" key="5">
    <source>
        <dbReference type="Google" id="ProtNLM"/>
    </source>
</evidence>
<accession>A0A8J6XZ04</accession>
<dbReference type="GO" id="GO:0016491">
    <property type="term" value="F:oxidoreductase activity"/>
    <property type="evidence" value="ECO:0007669"/>
    <property type="project" value="TreeGrafter"/>
</dbReference>
<dbReference type="Proteomes" id="UP000648239">
    <property type="component" value="Unassembled WGS sequence"/>
</dbReference>
<dbReference type="AlphaFoldDB" id="A0A8J6XZ04"/>
<feature type="signal peptide" evidence="2">
    <location>
        <begin position="1"/>
        <end position="22"/>
    </location>
</feature>
<dbReference type="SUPFAM" id="SSF48695">
    <property type="entry name" value="Multiheme cytochromes"/>
    <property type="match status" value="1"/>
</dbReference>
<dbReference type="PANTHER" id="PTHR35038">
    <property type="entry name" value="DISSIMILATORY SULFITE REDUCTASE SIRA"/>
    <property type="match status" value="1"/>
</dbReference>
<proteinExistence type="predicted"/>
<protein>
    <recommendedName>
        <fullName evidence="5">Doubled CXXCH motif domain-containing protein</fullName>
    </recommendedName>
</protein>